<dbReference type="PANTHER" id="PTHR24287:SF1">
    <property type="entry name" value="P450, PUTATIVE (EUROFUNG)-RELATED"/>
    <property type="match status" value="1"/>
</dbReference>
<dbReference type="Gene3D" id="1.10.630.10">
    <property type="entry name" value="Cytochrome P450"/>
    <property type="match status" value="1"/>
</dbReference>
<gene>
    <name evidence="11" type="ORF">FA13DRAFT_1739954</name>
    <name evidence="10" type="ORF">FA13DRAFT_1747264</name>
</gene>
<keyword evidence="6 8" id="KW-0408">Iron</keyword>
<dbReference type="PANTHER" id="PTHR24287">
    <property type="entry name" value="P450, PUTATIVE (EUROFUNG)-RELATED"/>
    <property type="match status" value="1"/>
</dbReference>
<keyword evidence="3 8" id="KW-0349">Heme</keyword>
<evidence type="ECO:0000313" key="10">
    <source>
        <dbReference type="EMBL" id="TEB16204.1"/>
    </source>
</evidence>
<dbReference type="PRINTS" id="PR00385">
    <property type="entry name" value="P450"/>
</dbReference>
<sequence length="586" mass="66385">MAIDLPPGIVYLSQRLPKLVAPPLLAYVLGILARSQTNIDIPDWAIPVAIVLSLPAALTAKVQWQLFKDRRGAARFGAVLPPAIPDQYGLPGGLGFVINSGKEVAVGYPADTLEQICQKLGYTLNGRVFFENRIVTCDPEYIKAVLATQFNEFEKGPEQRRQLYPLLGTGVFAADGELWKFHRAMTRPFFTKDRISHFDLFDRHAGDAIQQMQARFSEGCPVDFQDVVARFTLDSATEFLLGHNVKSLSEGLPYPHSQQSGKSSSHRELATSKFIKAFSLSQDITAFRLRFGDHWPLLSFWKDELKQHMKVVHEFLDPIVAAAVRNKKESSTVTEKDEETLLENLVNSTEDPIILQDEVMNLLVAGRDTTACLLTFTLYMLAENPDVLTRLREEIMSRIGPTGKPTYDDFREMKYLRAVLNETLRLYPPVPFNIRVSKTPTILKPRVPGDKPIYVPGDVRVPYASIVMHRRQDLWGPDALNFDPDRFLDERLHKYLTPNPFIFLPFNAGPRICLGQQFAYNEASFFLVRLLQNFSSVSLALDVPKEEDKPPAEWSKSSNPLIRREKVKPRSHLTLYVQGGLWVKME</sequence>
<evidence type="ECO:0000256" key="5">
    <source>
        <dbReference type="ARBA" id="ARBA00023002"/>
    </source>
</evidence>
<comment type="similarity">
    <text evidence="2 9">Belongs to the cytochrome P450 family.</text>
</comment>
<comment type="caution">
    <text evidence="11">The sequence shown here is derived from an EMBL/GenBank/DDBJ whole genome shotgun (WGS) entry which is preliminary data.</text>
</comment>
<reference evidence="11 12" key="1">
    <citation type="journal article" date="2019" name="Nat. Ecol. Evol.">
        <title>Megaphylogeny resolves global patterns of mushroom evolution.</title>
        <authorList>
            <person name="Varga T."/>
            <person name="Krizsan K."/>
            <person name="Foldi C."/>
            <person name="Dima B."/>
            <person name="Sanchez-Garcia M."/>
            <person name="Sanchez-Ramirez S."/>
            <person name="Szollosi G.J."/>
            <person name="Szarkandi J.G."/>
            <person name="Papp V."/>
            <person name="Albert L."/>
            <person name="Andreopoulos W."/>
            <person name="Angelini C."/>
            <person name="Antonin V."/>
            <person name="Barry K.W."/>
            <person name="Bougher N.L."/>
            <person name="Buchanan P."/>
            <person name="Buyck B."/>
            <person name="Bense V."/>
            <person name="Catcheside P."/>
            <person name="Chovatia M."/>
            <person name="Cooper J."/>
            <person name="Damon W."/>
            <person name="Desjardin D."/>
            <person name="Finy P."/>
            <person name="Geml J."/>
            <person name="Haridas S."/>
            <person name="Hughes K."/>
            <person name="Justo A."/>
            <person name="Karasinski D."/>
            <person name="Kautmanova I."/>
            <person name="Kiss B."/>
            <person name="Kocsube S."/>
            <person name="Kotiranta H."/>
            <person name="LaButti K.M."/>
            <person name="Lechner B.E."/>
            <person name="Liimatainen K."/>
            <person name="Lipzen A."/>
            <person name="Lukacs Z."/>
            <person name="Mihaltcheva S."/>
            <person name="Morgado L.N."/>
            <person name="Niskanen T."/>
            <person name="Noordeloos M.E."/>
            <person name="Ohm R.A."/>
            <person name="Ortiz-Santana B."/>
            <person name="Ovrebo C."/>
            <person name="Racz N."/>
            <person name="Riley R."/>
            <person name="Savchenko A."/>
            <person name="Shiryaev A."/>
            <person name="Soop K."/>
            <person name="Spirin V."/>
            <person name="Szebenyi C."/>
            <person name="Tomsovsky M."/>
            <person name="Tulloss R.E."/>
            <person name="Uehling J."/>
            <person name="Grigoriev I.V."/>
            <person name="Vagvolgyi C."/>
            <person name="Papp T."/>
            <person name="Martin F.M."/>
            <person name="Miettinen O."/>
            <person name="Hibbett D.S."/>
            <person name="Nagy L.G."/>
        </authorList>
    </citation>
    <scope>NUCLEOTIDE SEQUENCE [LARGE SCALE GENOMIC DNA]</scope>
    <source>
        <strain evidence="11 12">FP101781</strain>
    </source>
</reference>
<evidence type="ECO:0000256" key="1">
    <source>
        <dbReference type="ARBA" id="ARBA00001971"/>
    </source>
</evidence>
<dbReference type="EMBL" id="QPFP01000336">
    <property type="protein sequence ID" value="TEB16204.1"/>
    <property type="molecule type" value="Genomic_DNA"/>
</dbReference>
<dbReference type="STRING" id="71717.A0A4Y7SPF6"/>
<dbReference type="Proteomes" id="UP000298030">
    <property type="component" value="Unassembled WGS sequence"/>
</dbReference>
<protein>
    <submittedName>
        <fullName evidence="11">Cytochrome P450 monooxygenase pc-2</fullName>
    </submittedName>
</protein>
<dbReference type="GO" id="GO:0005506">
    <property type="term" value="F:iron ion binding"/>
    <property type="evidence" value="ECO:0007669"/>
    <property type="project" value="InterPro"/>
</dbReference>
<evidence type="ECO:0000313" key="11">
    <source>
        <dbReference type="EMBL" id="TEB23504.1"/>
    </source>
</evidence>
<dbReference type="Pfam" id="PF00067">
    <property type="entry name" value="p450"/>
    <property type="match status" value="1"/>
</dbReference>
<feature type="binding site" description="axial binding residue" evidence="8">
    <location>
        <position position="513"/>
    </location>
    <ligand>
        <name>heme</name>
        <dbReference type="ChEBI" id="CHEBI:30413"/>
    </ligand>
    <ligandPart>
        <name>Fe</name>
        <dbReference type="ChEBI" id="CHEBI:18248"/>
    </ligandPart>
</feature>
<evidence type="ECO:0000313" key="12">
    <source>
        <dbReference type="Proteomes" id="UP000298030"/>
    </source>
</evidence>
<evidence type="ECO:0000256" key="8">
    <source>
        <dbReference type="PIRSR" id="PIRSR602401-1"/>
    </source>
</evidence>
<dbReference type="InterPro" id="IPR001128">
    <property type="entry name" value="Cyt_P450"/>
</dbReference>
<dbReference type="PROSITE" id="PS00086">
    <property type="entry name" value="CYTOCHROME_P450"/>
    <property type="match status" value="1"/>
</dbReference>
<dbReference type="InterPro" id="IPR047146">
    <property type="entry name" value="Cyt_P450_E_CYP52_fungi"/>
</dbReference>
<dbReference type="InterPro" id="IPR002401">
    <property type="entry name" value="Cyt_P450_E_grp-I"/>
</dbReference>
<dbReference type="InterPro" id="IPR017972">
    <property type="entry name" value="Cyt_P450_CS"/>
</dbReference>
<dbReference type="CDD" id="cd11063">
    <property type="entry name" value="CYP52"/>
    <property type="match status" value="1"/>
</dbReference>
<dbReference type="GO" id="GO:0004497">
    <property type="term" value="F:monooxygenase activity"/>
    <property type="evidence" value="ECO:0007669"/>
    <property type="project" value="UniProtKB-KW"/>
</dbReference>
<organism evidence="11 12">
    <name type="scientific">Coprinellus micaceus</name>
    <name type="common">Glistening ink-cap mushroom</name>
    <name type="synonym">Coprinus micaceus</name>
    <dbReference type="NCBI Taxonomy" id="71717"/>
    <lineage>
        <taxon>Eukaryota</taxon>
        <taxon>Fungi</taxon>
        <taxon>Dikarya</taxon>
        <taxon>Basidiomycota</taxon>
        <taxon>Agaricomycotina</taxon>
        <taxon>Agaricomycetes</taxon>
        <taxon>Agaricomycetidae</taxon>
        <taxon>Agaricales</taxon>
        <taxon>Agaricineae</taxon>
        <taxon>Psathyrellaceae</taxon>
        <taxon>Coprinellus</taxon>
    </lineage>
</organism>
<dbReference type="AlphaFoldDB" id="A0A4Y7SPF6"/>
<comment type="cofactor">
    <cofactor evidence="1 8">
        <name>heme</name>
        <dbReference type="ChEBI" id="CHEBI:30413"/>
    </cofactor>
</comment>
<evidence type="ECO:0000256" key="6">
    <source>
        <dbReference type="ARBA" id="ARBA00023004"/>
    </source>
</evidence>
<keyword evidence="5 9" id="KW-0560">Oxidoreductase</keyword>
<keyword evidence="4 8" id="KW-0479">Metal-binding</keyword>
<evidence type="ECO:0000256" key="4">
    <source>
        <dbReference type="ARBA" id="ARBA00022723"/>
    </source>
</evidence>
<evidence type="ECO:0000256" key="2">
    <source>
        <dbReference type="ARBA" id="ARBA00010617"/>
    </source>
</evidence>
<proteinExistence type="inferred from homology"/>
<keyword evidence="12" id="KW-1185">Reference proteome</keyword>
<evidence type="ECO:0000256" key="3">
    <source>
        <dbReference type="ARBA" id="ARBA00022617"/>
    </source>
</evidence>
<accession>A0A4Y7SPF6</accession>
<dbReference type="GO" id="GO:0016705">
    <property type="term" value="F:oxidoreductase activity, acting on paired donors, with incorporation or reduction of molecular oxygen"/>
    <property type="evidence" value="ECO:0007669"/>
    <property type="project" value="InterPro"/>
</dbReference>
<dbReference type="InterPro" id="IPR036396">
    <property type="entry name" value="Cyt_P450_sf"/>
</dbReference>
<dbReference type="OrthoDB" id="1470350at2759"/>
<dbReference type="EMBL" id="QPFP01000077">
    <property type="protein sequence ID" value="TEB23504.1"/>
    <property type="molecule type" value="Genomic_DNA"/>
</dbReference>
<evidence type="ECO:0000256" key="9">
    <source>
        <dbReference type="RuleBase" id="RU000461"/>
    </source>
</evidence>
<dbReference type="PRINTS" id="PR00463">
    <property type="entry name" value="EP450I"/>
</dbReference>
<keyword evidence="7 9" id="KW-0503">Monooxygenase</keyword>
<evidence type="ECO:0000256" key="7">
    <source>
        <dbReference type="ARBA" id="ARBA00023033"/>
    </source>
</evidence>
<dbReference type="GO" id="GO:0020037">
    <property type="term" value="F:heme binding"/>
    <property type="evidence" value="ECO:0007669"/>
    <property type="project" value="InterPro"/>
</dbReference>
<name>A0A4Y7SPF6_COPMI</name>
<dbReference type="SUPFAM" id="SSF48264">
    <property type="entry name" value="Cytochrome P450"/>
    <property type="match status" value="1"/>
</dbReference>